<sequence length="373" mass="41527">MSAISASSGLKALKKRGIAVIDGIKAAVDRLRGTEPPNSIASDPTPPPPSLPPPFDQEWFLHTLVFYLSPKDMATFPLISTAFPHLDLVEITAPWVVRDTSGQWPRTTTHFIPDEQLTVAPGKKTPPKPRTLNPHTGLENVKETAGRLEWTAGEGPGGNELFYLASFPQPPLDIYYGFVLEGLWRKEHYDDWHGGDGGGGSSYNLVVYDAETFPEEFVSDPWFNSEGIGRFGRHGKEGDVVPLAESEDAMHDKEVYVGPYGDPEAIEQPKEIGIFWTSKNGSGDRYERLELFFRCYDENDRHEGYDEVTNVAFSEILFLGVKVKFGQDGYDGFVLGKIYDDDSEEEEDDDDGDDGDDDDDDCVNSLLHLRKSN</sequence>
<name>A0A9W6ZP27_9STRA</name>
<organism evidence="2 3">
    <name type="scientific">Triparma laevis f. inornata</name>
    <dbReference type="NCBI Taxonomy" id="1714386"/>
    <lineage>
        <taxon>Eukaryota</taxon>
        <taxon>Sar</taxon>
        <taxon>Stramenopiles</taxon>
        <taxon>Ochrophyta</taxon>
        <taxon>Bolidophyceae</taxon>
        <taxon>Parmales</taxon>
        <taxon>Triparmaceae</taxon>
        <taxon>Triparma</taxon>
    </lineage>
</organism>
<comment type="caution">
    <text evidence="2">The sequence shown here is derived from an EMBL/GenBank/DDBJ whole genome shotgun (WGS) entry which is preliminary data.</text>
</comment>
<evidence type="ECO:0000313" key="2">
    <source>
        <dbReference type="EMBL" id="GMH53994.1"/>
    </source>
</evidence>
<proteinExistence type="predicted"/>
<feature type="region of interest" description="Disordered" evidence="1">
    <location>
        <begin position="33"/>
        <end position="54"/>
    </location>
</feature>
<feature type="region of interest" description="Disordered" evidence="1">
    <location>
        <begin position="338"/>
        <end position="361"/>
    </location>
</feature>
<evidence type="ECO:0000256" key="1">
    <source>
        <dbReference type="SAM" id="MobiDB-lite"/>
    </source>
</evidence>
<feature type="compositionally biased region" description="Pro residues" evidence="1">
    <location>
        <begin position="44"/>
        <end position="54"/>
    </location>
</feature>
<accession>A0A9W6ZP27</accession>
<feature type="compositionally biased region" description="Acidic residues" evidence="1">
    <location>
        <begin position="341"/>
        <end position="361"/>
    </location>
</feature>
<feature type="region of interest" description="Disordered" evidence="1">
    <location>
        <begin position="118"/>
        <end position="137"/>
    </location>
</feature>
<protein>
    <submittedName>
        <fullName evidence="2">Uncharacterized protein</fullName>
    </submittedName>
</protein>
<dbReference type="EMBL" id="BLQM01000036">
    <property type="protein sequence ID" value="GMH53994.1"/>
    <property type="molecule type" value="Genomic_DNA"/>
</dbReference>
<dbReference type="AlphaFoldDB" id="A0A9W6ZP27"/>
<gene>
    <name evidence="2" type="ORF">TL16_g01581</name>
</gene>
<evidence type="ECO:0000313" key="3">
    <source>
        <dbReference type="Proteomes" id="UP001162640"/>
    </source>
</evidence>
<reference evidence="3" key="1">
    <citation type="journal article" date="2023" name="Commun. Biol.">
        <title>Genome analysis of Parmales, the sister group of diatoms, reveals the evolutionary specialization of diatoms from phago-mixotrophs to photoautotrophs.</title>
        <authorList>
            <person name="Ban H."/>
            <person name="Sato S."/>
            <person name="Yoshikawa S."/>
            <person name="Yamada K."/>
            <person name="Nakamura Y."/>
            <person name="Ichinomiya M."/>
            <person name="Sato N."/>
            <person name="Blanc-Mathieu R."/>
            <person name="Endo H."/>
            <person name="Kuwata A."/>
            <person name="Ogata H."/>
        </authorList>
    </citation>
    <scope>NUCLEOTIDE SEQUENCE [LARGE SCALE GENOMIC DNA]</scope>
</reference>
<dbReference type="Proteomes" id="UP001162640">
    <property type="component" value="Unassembled WGS sequence"/>
</dbReference>